<keyword evidence="1" id="KW-0812">Transmembrane</keyword>
<dbReference type="Proteomes" id="UP000077857">
    <property type="component" value="Unassembled WGS sequence"/>
</dbReference>
<dbReference type="AlphaFoldDB" id="A0A177NQT4"/>
<dbReference type="EMBL" id="LUUJ01000049">
    <property type="protein sequence ID" value="OAI19400.1"/>
    <property type="molecule type" value="Genomic_DNA"/>
</dbReference>
<feature type="transmembrane region" description="Helical" evidence="1">
    <location>
        <begin position="201"/>
        <end position="221"/>
    </location>
</feature>
<keyword evidence="1" id="KW-0472">Membrane</keyword>
<comment type="caution">
    <text evidence="2">The sequence shown here is derived from an EMBL/GenBank/DDBJ whole genome shotgun (WGS) entry which is preliminary data.</text>
</comment>
<keyword evidence="1" id="KW-1133">Transmembrane helix</keyword>
<feature type="transmembrane region" description="Helical" evidence="1">
    <location>
        <begin position="227"/>
        <end position="245"/>
    </location>
</feature>
<evidence type="ECO:0000313" key="3">
    <source>
        <dbReference type="Proteomes" id="UP000077857"/>
    </source>
</evidence>
<dbReference type="RefSeq" id="WP_064039587.1">
    <property type="nucleotide sequence ID" value="NZ_LUUJ01000049.1"/>
</dbReference>
<reference evidence="2 3" key="1">
    <citation type="submission" date="2016-03" db="EMBL/GenBank/DDBJ databases">
        <authorList>
            <person name="Ploux O."/>
        </authorList>
    </citation>
    <scope>NUCLEOTIDE SEQUENCE [LARGE SCALE GENOMIC DNA]</scope>
    <source>
        <strain evidence="2 3">R-45378</strain>
    </source>
</reference>
<gene>
    <name evidence="2" type="ORF">A1507_07520</name>
</gene>
<evidence type="ECO:0000313" key="2">
    <source>
        <dbReference type="EMBL" id="OAI19400.1"/>
    </source>
</evidence>
<dbReference type="OrthoDB" id="116741at2"/>
<sequence length="445" mass="49724">MQQNPMTVITEILPDKLEELKTYLEPIGLDIKNKKSQEISFAAYEHLHYCTFFVIPGDHPSPGSSPAPALLAFEANIDGEVKDFVNELIARNPDFVNKVYSCCAGYPGSDPGQLAAYLLANDQGANAFYVAHPGQNRNTIYRQREIRGHIEKFIDDKRSELVGQTEAQIQAAVVQHLQTVYPAGIPKIAAQPFLTLYGDKVFNALLAVVGTVLVGGFFGWFGPFTEFLATAAVLGAVAFGVVLRWHEMRDKQDDKPWVVSEQMQAIQRVEDRQLQNHLTSVIEIKPGNFRFYTLKTVLAGINLVAKLVATKGNLSGIVTIHFARWVILPGNAGGRRRLLFMSNYDGSWENYLGEFIDHASVGLSAVWSNTQQAKDRGFPDTQWLALRGGSRDEQRFKNFARNSQLPELVWYSAYTDLSVKNIENNRRIHAGLFSTTDLAAWLKCL</sequence>
<accession>A0A177NQT4</accession>
<organism evidence="2 3">
    <name type="scientific">Methylomonas koyamae</name>
    <dbReference type="NCBI Taxonomy" id="702114"/>
    <lineage>
        <taxon>Bacteria</taxon>
        <taxon>Pseudomonadati</taxon>
        <taxon>Pseudomonadota</taxon>
        <taxon>Gammaproteobacteria</taxon>
        <taxon>Methylococcales</taxon>
        <taxon>Methylococcaceae</taxon>
        <taxon>Methylomonas</taxon>
    </lineage>
</organism>
<protein>
    <submittedName>
        <fullName evidence="2">Uncharacterized protein</fullName>
    </submittedName>
</protein>
<proteinExistence type="predicted"/>
<evidence type="ECO:0000256" key="1">
    <source>
        <dbReference type="SAM" id="Phobius"/>
    </source>
</evidence>
<name>A0A177NQT4_9GAMM</name>